<dbReference type="InterPro" id="IPR000403">
    <property type="entry name" value="PI3/4_kinase_cat_dom"/>
</dbReference>
<gene>
    <name evidence="4" type="ORF">AGLY_012094</name>
</gene>
<comment type="caution">
    <text evidence="4">The sequence shown here is derived from an EMBL/GenBank/DDBJ whole genome shotgun (WGS) entry which is preliminary data.</text>
</comment>
<dbReference type="Pfam" id="PF00454">
    <property type="entry name" value="PI3_PI4_kinase"/>
    <property type="match status" value="1"/>
</dbReference>
<feature type="domain" description="PI3K/PI4K catalytic" evidence="2">
    <location>
        <begin position="3319"/>
        <end position="3632"/>
    </location>
</feature>
<dbReference type="EMBL" id="VYZN01000048">
    <property type="protein sequence ID" value="KAE9528523.1"/>
    <property type="molecule type" value="Genomic_DNA"/>
</dbReference>
<name>A0A6G0T956_APHGL</name>
<dbReference type="PANTHER" id="PTHR11139">
    <property type="entry name" value="ATAXIA TELANGIECTASIA MUTATED ATM -RELATED"/>
    <property type="match status" value="1"/>
</dbReference>
<dbReference type="Pfam" id="PF02259">
    <property type="entry name" value="FAT"/>
    <property type="match status" value="1"/>
</dbReference>
<dbReference type="InterPro" id="IPR046807">
    <property type="entry name" value="Tra1_central"/>
</dbReference>
<dbReference type="Pfam" id="PF20175">
    <property type="entry name" value="Tra1_central"/>
    <property type="match status" value="1"/>
</dbReference>
<dbReference type="InterPro" id="IPR014009">
    <property type="entry name" value="PIK_FAT"/>
</dbReference>
<sequence length="3660" mass="427788">MEPVRKIVHPKTSGPVDLTLILNSAVNMKVKLQLIQKISESLDECFRSQIYFDNMVVILLKLLYTTEPVFSPDNDLFKIRKIILQIINKVINNHEKARVHLQNIMRTCTKVIETDNEQCALCSVLIIKELINLFKPKYDSICLKAEIYKLLMLIKDIYNNSSTPEKIFNYQKTSDLKELINTIRLTTTITRNSVNYIFVPMGKVSFKVLKELALLLKTYYVFYSEVPAFKNDILELIPVLMSFFNLEINYKPDLRDLILDLKHAQVRLLFFFSIFLKCTKDGVRLHCPTLPSRIISLMNCNIASNISSIRSELLSAFESFILIDYKYEFLPFMDRFLDETLITGRSWTSKCALRPKAYVYIDHLITHLHSQLSINYLVRVIHLHFTNLLDSTLQPEYQINLCNMVMNVLSCIVQRQNNMITNMNLIEDDKNSLIDLFYRVLKIFIIKLKQFQKFYLPQLNDSSFSKENDNESISSILAEKQLKEQEDFKYGYHPSQIAPYSLADCKRFIKIIIPAIRTVFQFIVKIEGEKFPIHPQYKKTFNNFVNHSLLSLKICDGSLPKKEMVKEILLALSCISPIHLKTLITGDHLVKQIYANNLETLVFEMALKDEILVSAFSSLIFEYILNNLIDDNEKSRIFDLIDKIQLNVKLNYHDDKRDEYIYKIIQALMNNLQNTKNPVFFIGILKTMLIIVETASYDFGENMYSLIRSLLCDLLSYHKRLTNDSVETKVALAELCLAECMFKVVLHAHIMDLLPVIAYSFKIPELTPQGLGILEKCLDILPTQFLDDPVLPVRNEIMKGLCDCLRSPHKSISQPAVSLLGKFGGLNRSSVMKTDHLKVCKQFHQVSRKPKIFITYDDYDNTTLELDIKPGVHTAVQTLVLDDDKFNRLHSWNVIKGYLVISMEYDSHRILQLLSNINLEILIEKFAANEIQYTNTINDETCIKALTGLMICCDDEYLKAEALKIFNEFCKRIIHISICHFSDVSYGYFLEVNPYVIIDAICEVLSNEKQNISQFGVKAIKFILKESHKILGDSVVYFPFITYMFRKFCELCYDLSWICKRGGCLGLHTLFSNLLKEESKANEYSNWFIKHFNNTFRATLFIFFDHNRHLTFGTLKIAESNLDYMINWLYWVKSKNPSHGLIQDTILMEITDYITGPNDLLREQSIKIINLMANKQQKTVMDILEPYHKQIQLAIPGNRLFNTYTFKSQIGIMKGHIFCALHSIPVEQFDVLNEINVFYFNIINIVCKRDTKELSSMKMFKCLSPTQLFEFRQVAMQVLVHCSSFMANSDNILIFEILTNALMSSDIKMQKIVYQCLESRSINLVIELDLVDELLIYYNDLLQNPENFTLQNINFIFYMTKLFPSSPNKMFCTSILNSFKYLWNNLNCSIHKASMYELELNLEKIIQIVGQITETPFFHIKEICEIILNQNTLNVELCNRLYPHLTECLLKFPVDCVKLFFLDQNIKNSTWNLFFISMIRNDKCDSLRNVLASDSSHLETLLTSSKSDTSRSIQYACVKIIYNLLKITKKWIFRSNHIIHLLLNIWCSNKFKERFKNIAAVQSTEWDEPKLILKIIIVYYRDHINEVFILFHLLLVFSMRFPIDINFFRRFLEKEIIESSTVEWKRLVFFQFIELYQKKNANVDILGKILQYIILPCFSMSYKKGEKQQLLCTFTKTNENIIGVVLNKIFSNIRVVLSGSDFDGIKVFLCQLICLLIDDLLYFNDNVCELIYNSIISCTWFRCTMDINVKYHCYLILTRIMLSENPPKKEKLNQMIHYELLKASSSEGLPVINYSLNLIVSAICEKNGNVQGLVACIKKILINESQNVPILHHISLFLIKYNTLFFPFKEFLLRNILGALFPIAKNNNIPDFKSTAIDLACMIISWELADSSSNTTLTFPMKRSIDDTQPKVENNTTLPKKKKSSEFIDNCLNFLAMVGCQTHDDKPESLITKLAIRSRKLFKNILTTEPINTTELKLKFGWFEKLLDSFLKKEQLFKQNPKMLHGNTSASLMNLLAAYDTVSFMLNVLPQNIMIEAIKPVQDHLIKLLQFAFIEGSTLNSPHSHREIVITNRHLAISQVKQCNEGTLKLITEILKTFPSNEGLEKLHLYIQTIITEGLNSNCSNKLEISLTLLRVSLIYFPNYMNNELLNTMGDIMFKFNENNINPKVKVQCLEILKTHVDTLPRVGKQVFIEKVVIENLDRARDFENNIPFEVQVKCFELIITYIRDISEAAEGVLLNSTLMEYIKTTTDERIIIIILNVMTKWIEICRDETVFFNCQVIKILKSITFINRFPKLTDYCYKLNLEIFRNWYFSECIEFGINCKTPSIRYEFLKFFDTLWRDGGLCMRLYTSMSNELSYNLDASIAFYVQLLLIKISKNTKLRGDFSLLVINNMDIISKNSSSLPSYQVQNICTFEICFSLAQLCFVDEDLAKTLWISLLPDVWSLFNDDQRNLLSARAINFLAKSKLRNNFMAVFYEAIILCKPNINFKPYQMVYIGKTYNLWHLVIKQMEDICSCYIHDKKNEAVEGMIQMYSLLREEDVLESLFQNTIKCDATKKALSLEQQGYIREASQMYIKLLDQEINGTNIYQNKDNMFRKIRLTKCLRELNEWSYLSENILEDDTILLNIENRWKNTIQNSSYDDLRWYLENKQNIWPSKLVWKYHFYLGMLGLKELDQQVIFTVQEHIDLATTEIIDKWKILPKYLCNAHIPLLQATQLIVEVREALNIQTSWFQSPENINNINTLIQIWHNRNPWIGDNLNVWSDLITWRQTYYSFLNQQNSYLKSHYIKSAQDRSKLIFGEIALKHKMADVSINILNSINLNNITTSNWLHKMNLEVKCKQSEVKKYNKKFNDLANLPLNNDFMDDIKPLLLTILAGFQDYCGNTDIASKYCAMFFSIEEIKKSIDIEWQCIIEDNFKLIPLRVHKCTNRPSQLNRFLRTLNCNEILENAWLQWATFIEHNFNQSSVKDVNIALSAIKCYIIASTFTTNIKCNIVMARILWLLTHDDSKYILLRAFENCNFIFSDIWLPQMLNIFVEKNIRAVVNIISKIGQWYPQQMYLALNRMYLREQMNKTMETMSANTLKTDDVRKKIYQNGFKVDKIKRMMTTLLQKNNLGIIQLDYFVDQGDDTSVCPRVRENVTIPYCVINSKKEVACGVFCEITSLDESWDEELRRKLYECLYLSYDFAFENKNLNVQVPRKISKFIKTIVKLFVAEDVNTIKSKKTFLVPDRLSVCYPFFKQKFSSDFSFDSVPTIKLMIIQLKKWIKLIENKSNYPTKFVHHFRCPTIYQFDWSVIRIPSEHYINDSSKAVRIHNFSGHVHLIDKNGTVVKQLSIRGTDGHIYTYNVSKGHGIESEDRIFQLFKVANSYLLDFKETAKRFLKFSIPNTFTIAPNLRMVETKKNSIFSLFDIYRKINKPVSWIHEDIDFWFSVLSTCIITERNKPLMESLLATGNKYGSDEVLKNWVSLMYPLQSDYWTFRQTFVENYSLLCFSEYAFNLIKLKPEMLHIDKNNGIAIVLHYKFNLSKVHGNLFQNHIIPFRLTPNLTNFITPYRKYQMINCLTVTGHCLINSIDDINVVLKLLLKDEFMADYNTKTYKIISRDKRQMFKMVDRNLKYILKSFNKLKNAATHNPIPDLLYQAFHKELLSHERPTWRPWL</sequence>
<dbReference type="PROSITE" id="PS50290">
    <property type="entry name" value="PI3_4_KINASE_3"/>
    <property type="match status" value="1"/>
</dbReference>
<organism evidence="4 5">
    <name type="scientific">Aphis glycines</name>
    <name type="common">Soybean aphid</name>
    <dbReference type="NCBI Taxonomy" id="307491"/>
    <lineage>
        <taxon>Eukaryota</taxon>
        <taxon>Metazoa</taxon>
        <taxon>Ecdysozoa</taxon>
        <taxon>Arthropoda</taxon>
        <taxon>Hexapoda</taxon>
        <taxon>Insecta</taxon>
        <taxon>Pterygota</taxon>
        <taxon>Neoptera</taxon>
        <taxon>Paraneoptera</taxon>
        <taxon>Hemiptera</taxon>
        <taxon>Sternorrhyncha</taxon>
        <taxon>Aphidomorpha</taxon>
        <taxon>Aphidoidea</taxon>
        <taxon>Aphididae</taxon>
        <taxon>Aphidini</taxon>
        <taxon>Aphis</taxon>
        <taxon>Aphis</taxon>
    </lineage>
</organism>
<dbReference type="SUPFAM" id="SSF56112">
    <property type="entry name" value="Protein kinase-like (PK-like)"/>
    <property type="match status" value="1"/>
</dbReference>
<dbReference type="InterPro" id="IPR016024">
    <property type="entry name" value="ARM-type_fold"/>
</dbReference>
<dbReference type="GO" id="GO:0000124">
    <property type="term" value="C:SAGA complex"/>
    <property type="evidence" value="ECO:0007669"/>
    <property type="project" value="TreeGrafter"/>
</dbReference>
<dbReference type="InterPro" id="IPR046805">
    <property type="entry name" value="Tra1_ring"/>
</dbReference>
<dbReference type="GO" id="GO:0006281">
    <property type="term" value="P:DNA repair"/>
    <property type="evidence" value="ECO:0007669"/>
    <property type="project" value="TreeGrafter"/>
</dbReference>
<accession>A0A6G0T956</accession>
<dbReference type="SMART" id="SM00146">
    <property type="entry name" value="PI3Kc"/>
    <property type="match status" value="1"/>
</dbReference>
<dbReference type="InterPro" id="IPR050517">
    <property type="entry name" value="DDR_Repair_Kinase"/>
</dbReference>
<feature type="domain" description="FAT" evidence="3">
    <location>
        <begin position="2494"/>
        <end position="3070"/>
    </location>
</feature>
<dbReference type="Pfam" id="PF20206">
    <property type="entry name" value="Tra1_ring"/>
    <property type="match status" value="1"/>
</dbReference>
<proteinExistence type="inferred from homology"/>
<evidence type="ECO:0000256" key="1">
    <source>
        <dbReference type="ARBA" id="ARBA00007234"/>
    </source>
</evidence>
<evidence type="ECO:0000259" key="2">
    <source>
        <dbReference type="PROSITE" id="PS50290"/>
    </source>
</evidence>
<dbReference type="SUPFAM" id="SSF48371">
    <property type="entry name" value="ARM repeat"/>
    <property type="match status" value="2"/>
</dbReference>
<comment type="similarity">
    <text evidence="1">Belongs to the PI3/PI4-kinase family. TRA1 subfamily.</text>
</comment>
<evidence type="ECO:0000313" key="5">
    <source>
        <dbReference type="Proteomes" id="UP000475862"/>
    </source>
</evidence>
<dbReference type="Proteomes" id="UP000475862">
    <property type="component" value="Unassembled WGS sequence"/>
</dbReference>
<dbReference type="PROSITE" id="PS51189">
    <property type="entry name" value="FAT"/>
    <property type="match status" value="1"/>
</dbReference>
<evidence type="ECO:0000259" key="3">
    <source>
        <dbReference type="PROSITE" id="PS51189"/>
    </source>
</evidence>
<dbReference type="InterPro" id="IPR011009">
    <property type="entry name" value="Kinase-like_dom_sf"/>
</dbReference>
<dbReference type="InterPro" id="IPR003151">
    <property type="entry name" value="PIK-rel_kinase_FAT"/>
</dbReference>
<keyword evidence="5" id="KW-1185">Reference proteome</keyword>
<dbReference type="GO" id="GO:0006355">
    <property type="term" value="P:regulation of DNA-templated transcription"/>
    <property type="evidence" value="ECO:0007669"/>
    <property type="project" value="TreeGrafter"/>
</dbReference>
<dbReference type="PANTHER" id="PTHR11139:SF1">
    <property type="entry name" value="TRANSFORMATION_TRANSCRIPTION DOMAIN-ASSOCIATED PROTEIN"/>
    <property type="match status" value="1"/>
</dbReference>
<dbReference type="GO" id="GO:0005634">
    <property type="term" value="C:nucleus"/>
    <property type="evidence" value="ECO:0007669"/>
    <property type="project" value="TreeGrafter"/>
</dbReference>
<protein>
    <submittedName>
        <fullName evidence="4">Uncharacterized protein</fullName>
    </submittedName>
</protein>
<reference evidence="4 5" key="1">
    <citation type="submission" date="2019-08" db="EMBL/GenBank/DDBJ databases">
        <title>The genome of the soybean aphid Biotype 1, its phylome, world population structure and adaptation to the North American continent.</title>
        <authorList>
            <person name="Giordano R."/>
            <person name="Donthu R.K."/>
            <person name="Hernandez A.G."/>
            <person name="Wright C.L."/>
            <person name="Zimin A.V."/>
        </authorList>
    </citation>
    <scope>NUCLEOTIDE SEQUENCE [LARGE SCALE GENOMIC DNA]</scope>
    <source>
        <tissue evidence="4">Whole aphids</tissue>
    </source>
</reference>
<dbReference type="OrthoDB" id="5570127at2759"/>
<evidence type="ECO:0000313" key="4">
    <source>
        <dbReference type="EMBL" id="KAE9528523.1"/>
    </source>
</evidence>
<dbReference type="GO" id="GO:0035267">
    <property type="term" value="C:NuA4 histone acetyltransferase complex"/>
    <property type="evidence" value="ECO:0007669"/>
    <property type="project" value="TreeGrafter"/>
</dbReference>